<dbReference type="InterPro" id="IPR036275">
    <property type="entry name" value="YdgH-like_sf"/>
</dbReference>
<dbReference type="Pfam" id="PF07338">
    <property type="entry name" value="YdgH_BhsA-like"/>
    <property type="match status" value="1"/>
</dbReference>
<accession>A0AAJ5UD03</accession>
<protein>
    <submittedName>
        <fullName evidence="4">DUF1471 domain-containing protein</fullName>
    </submittedName>
</protein>
<keyword evidence="1 2" id="KW-0732">Signal</keyword>
<evidence type="ECO:0000313" key="4">
    <source>
        <dbReference type="EMBL" id="WBW59602.1"/>
    </source>
</evidence>
<sequence>MKKTLAGLIAVVGLVSMNASAAMLISKDEAHHFKYEYIDNITVAASGGQISSPMDLHEKLSQLADEKGGKYYVIIAAREHGPNFDAIAEVFK</sequence>
<dbReference type="Proteomes" id="UP001210130">
    <property type="component" value="Chromosome"/>
</dbReference>
<dbReference type="InterPro" id="IPR025543">
    <property type="entry name" value="Dodecin-like"/>
</dbReference>
<dbReference type="InterPro" id="IPR010854">
    <property type="entry name" value="YdgH/BhsA/McbA-like_dom"/>
</dbReference>
<proteinExistence type="predicted"/>
<feature type="domain" description="YdgH/BhsA/McbA-like" evidence="3">
    <location>
        <begin position="36"/>
        <end position="92"/>
    </location>
</feature>
<gene>
    <name evidence="4" type="ORF">OR613_16345</name>
</gene>
<feature type="signal peptide" evidence="2">
    <location>
        <begin position="1"/>
        <end position="21"/>
    </location>
</feature>
<evidence type="ECO:0000313" key="5">
    <source>
        <dbReference type="Proteomes" id="UP001210130"/>
    </source>
</evidence>
<dbReference type="Gene3D" id="3.30.1660.10">
    <property type="entry name" value="Flavin-binding protein dodecin"/>
    <property type="match status" value="1"/>
</dbReference>
<organism evidence="4 5">
    <name type="scientific">Klebsiella electrica</name>
    <dbReference type="NCBI Taxonomy" id="1259973"/>
    <lineage>
        <taxon>Bacteria</taxon>
        <taxon>Pseudomonadati</taxon>
        <taxon>Pseudomonadota</taxon>
        <taxon>Gammaproteobacteria</taxon>
        <taxon>Enterobacterales</taxon>
        <taxon>Enterobacteriaceae</taxon>
        <taxon>Klebsiella/Raoultella group</taxon>
        <taxon>Klebsiella</taxon>
    </lineage>
</organism>
<dbReference type="AlphaFoldDB" id="A0AAJ5UD03"/>
<evidence type="ECO:0000256" key="2">
    <source>
        <dbReference type="SAM" id="SignalP"/>
    </source>
</evidence>
<keyword evidence="5" id="KW-1185">Reference proteome</keyword>
<dbReference type="SUPFAM" id="SSF159871">
    <property type="entry name" value="YdgH-like"/>
    <property type="match status" value="1"/>
</dbReference>
<dbReference type="EMBL" id="CP112887">
    <property type="protein sequence ID" value="WBW59602.1"/>
    <property type="molecule type" value="Genomic_DNA"/>
</dbReference>
<name>A0AAJ5UD03_9ENTR</name>
<dbReference type="RefSeq" id="WP_100685710.1">
    <property type="nucleotide sequence ID" value="NZ_CP041247.1"/>
</dbReference>
<evidence type="ECO:0000259" key="3">
    <source>
        <dbReference type="Pfam" id="PF07338"/>
    </source>
</evidence>
<feature type="chain" id="PRO_5042460347" evidence="2">
    <location>
        <begin position="22"/>
        <end position="92"/>
    </location>
</feature>
<reference evidence="4 5" key="1">
    <citation type="journal article" date="2023" name="Microbiol. Resour. Announc.">
        <title>Complete Genome Sequence of the First Colistin-Resistant Raoultella electrica Strain.</title>
        <authorList>
            <person name="Aldeia C."/>
            <person name="Campos-Madueno E.I."/>
            <person name="Sendi P."/>
            <person name="Endimiani A."/>
        </authorList>
    </citation>
    <scope>NUCLEOTIDE SEQUENCE [LARGE SCALE GENOMIC DNA]</scope>
    <source>
        <strain evidence="4 5">S2-IND-01-C</strain>
    </source>
</reference>
<evidence type="ECO:0000256" key="1">
    <source>
        <dbReference type="ARBA" id="ARBA00022729"/>
    </source>
</evidence>